<comment type="caution">
    <text evidence="4">The sequence shown here is derived from an EMBL/GenBank/DDBJ whole genome shotgun (WGS) entry which is preliminary data.</text>
</comment>
<keyword evidence="2" id="KW-0430">Lectin</keyword>
<evidence type="ECO:0000313" key="4">
    <source>
        <dbReference type="EMBL" id="KAK0576419.1"/>
    </source>
</evidence>
<keyword evidence="5" id="KW-1185">Reference proteome</keyword>
<dbReference type="AlphaFoldDB" id="A0AA39RPT5"/>
<accession>A0AA39RPT5</accession>
<evidence type="ECO:0000256" key="1">
    <source>
        <dbReference type="ARBA" id="ARBA00006568"/>
    </source>
</evidence>
<dbReference type="CDD" id="cd09612">
    <property type="entry name" value="Jacalin"/>
    <property type="match status" value="1"/>
</dbReference>
<reference evidence="4" key="2">
    <citation type="submission" date="2023-06" db="EMBL/GenBank/DDBJ databases">
        <authorList>
            <person name="Swenson N.G."/>
            <person name="Wegrzyn J.L."/>
            <person name="Mcevoy S.L."/>
        </authorList>
    </citation>
    <scope>NUCLEOTIDE SEQUENCE</scope>
    <source>
        <strain evidence="4">NS2018</strain>
        <tissue evidence="4">Leaf</tissue>
    </source>
</reference>
<reference evidence="4" key="1">
    <citation type="journal article" date="2022" name="Plant J.">
        <title>Strategies of tolerance reflected in two North American maple genomes.</title>
        <authorList>
            <person name="McEvoy S.L."/>
            <person name="Sezen U.U."/>
            <person name="Trouern-Trend A."/>
            <person name="McMahon S.M."/>
            <person name="Schaberg P.G."/>
            <person name="Yang J."/>
            <person name="Wegrzyn J.L."/>
            <person name="Swenson N.G."/>
        </authorList>
    </citation>
    <scope>NUCLEOTIDE SEQUENCE</scope>
    <source>
        <strain evidence="4">NS2018</strain>
    </source>
</reference>
<dbReference type="EMBL" id="JAUESC010000386">
    <property type="protein sequence ID" value="KAK0576419.1"/>
    <property type="molecule type" value="Genomic_DNA"/>
</dbReference>
<dbReference type="InterPro" id="IPR001229">
    <property type="entry name" value="Jacalin-like_lectin_dom"/>
</dbReference>
<dbReference type="InterPro" id="IPR033734">
    <property type="entry name" value="Jacalin-like_lectin_dom_plant"/>
</dbReference>
<dbReference type="Gene3D" id="2.100.10.30">
    <property type="entry name" value="Jacalin-like lectin domain"/>
    <property type="match status" value="1"/>
</dbReference>
<organism evidence="4 5">
    <name type="scientific">Acer saccharum</name>
    <name type="common">Sugar maple</name>
    <dbReference type="NCBI Taxonomy" id="4024"/>
    <lineage>
        <taxon>Eukaryota</taxon>
        <taxon>Viridiplantae</taxon>
        <taxon>Streptophyta</taxon>
        <taxon>Embryophyta</taxon>
        <taxon>Tracheophyta</taxon>
        <taxon>Spermatophyta</taxon>
        <taxon>Magnoliopsida</taxon>
        <taxon>eudicotyledons</taxon>
        <taxon>Gunneridae</taxon>
        <taxon>Pentapetalae</taxon>
        <taxon>rosids</taxon>
        <taxon>malvids</taxon>
        <taxon>Sapindales</taxon>
        <taxon>Sapindaceae</taxon>
        <taxon>Hippocastanoideae</taxon>
        <taxon>Acereae</taxon>
        <taxon>Acer</taxon>
    </lineage>
</organism>
<feature type="domain" description="Jacalin-type lectin" evidence="3">
    <location>
        <begin position="88"/>
        <end position="225"/>
    </location>
</feature>
<dbReference type="Proteomes" id="UP001168877">
    <property type="component" value="Unassembled WGS sequence"/>
</dbReference>
<dbReference type="PROSITE" id="PS51752">
    <property type="entry name" value="JACALIN_LECTIN"/>
    <property type="match status" value="1"/>
</dbReference>
<comment type="similarity">
    <text evidence="1">Belongs to the jacalin lectin family.</text>
</comment>
<gene>
    <name evidence="4" type="ORF">LWI29_017111</name>
</gene>
<proteinExistence type="inferred from homology"/>
<dbReference type="PANTHER" id="PTHR46506">
    <property type="entry name" value="OS05G0143600 PROTEIN"/>
    <property type="match status" value="1"/>
</dbReference>
<evidence type="ECO:0000313" key="5">
    <source>
        <dbReference type="Proteomes" id="UP001168877"/>
    </source>
</evidence>
<dbReference type="SUPFAM" id="SSF51101">
    <property type="entry name" value="Mannose-binding lectins"/>
    <property type="match status" value="1"/>
</dbReference>
<dbReference type="SMART" id="SM00915">
    <property type="entry name" value="Jacalin"/>
    <property type="match status" value="1"/>
</dbReference>
<name>A0AA39RPT5_ACESA</name>
<dbReference type="InterPro" id="IPR036404">
    <property type="entry name" value="Jacalin-like_lectin_dom_sf"/>
</dbReference>
<evidence type="ECO:0000256" key="2">
    <source>
        <dbReference type="ARBA" id="ARBA00022734"/>
    </source>
</evidence>
<dbReference type="Pfam" id="PF01419">
    <property type="entry name" value="Jacalin"/>
    <property type="match status" value="1"/>
</dbReference>
<protein>
    <recommendedName>
        <fullName evidence="3">Jacalin-type lectin domain-containing protein</fullName>
    </recommendedName>
</protein>
<evidence type="ECO:0000259" key="3">
    <source>
        <dbReference type="PROSITE" id="PS51752"/>
    </source>
</evidence>
<sequence>MARNLSSFDEDLKDKALDEGMGSGQAYYKHKLDSMKAAEQRCAKSSNSGQASEKEKGPVYLSKLIDIFFLKCLPSDLELQNFVKFALPLSKGPCSNRPAGDHEWSFKPNGQITEIKLCRGGVIDSITFKSIDEKGNIETSNKFGGDAGDNEHVISLNWPEEYLMKISGTQQTYANIYCIQSLCFHTNLNKYGPFGPTNGTPFELSMKDGVIVGFHGRSGIYIDAI</sequence>
<dbReference type="GO" id="GO:0030246">
    <property type="term" value="F:carbohydrate binding"/>
    <property type="evidence" value="ECO:0007669"/>
    <property type="project" value="UniProtKB-KW"/>
</dbReference>